<name>A0A426VGW6_9BURK</name>
<dbReference type="RefSeq" id="WP_125241277.1">
    <property type="nucleotide sequence ID" value="NZ_RSED01000001.1"/>
</dbReference>
<gene>
    <name evidence="1" type="ORF">EIP75_00590</name>
</gene>
<evidence type="ECO:0000313" key="2">
    <source>
        <dbReference type="Proteomes" id="UP000269265"/>
    </source>
</evidence>
<proteinExistence type="predicted"/>
<accession>A0A426VGW6</accession>
<protein>
    <submittedName>
        <fullName evidence="1">Type VI secretion system tube protein Hcp</fullName>
    </submittedName>
</protein>
<sequence>MPGNAFIKFAGVDKGESFQENFHGDQGWIEIGDWSWDIEAESSFLKGGGAAVGKATPGVFSFSHYFDKSSPTIMRNIVKGVHFATVEIVMCKQVGDADGLPKQFFQIKMKDAFTTKVSTKGGEDGAVSQDVEMVSKSIEINYKPQDNKGKLSGDMPFEWDIAANKIIK</sequence>
<dbReference type="InterPro" id="IPR053165">
    <property type="entry name" value="HSI-I_assembly_Hcp1"/>
</dbReference>
<dbReference type="EMBL" id="RSED01000001">
    <property type="protein sequence ID" value="RRS06134.1"/>
    <property type="molecule type" value="Genomic_DNA"/>
</dbReference>
<comment type="caution">
    <text evidence="1">The sequence shown here is derived from an EMBL/GenBank/DDBJ whole genome shotgun (WGS) entry which is preliminary data.</text>
</comment>
<dbReference type="SUPFAM" id="SSF141452">
    <property type="entry name" value="Hcp1-like"/>
    <property type="match status" value="1"/>
</dbReference>
<organism evidence="1 2">
    <name type="scientific">Aquabacterium soli</name>
    <dbReference type="NCBI Taxonomy" id="2493092"/>
    <lineage>
        <taxon>Bacteria</taxon>
        <taxon>Pseudomonadati</taxon>
        <taxon>Pseudomonadota</taxon>
        <taxon>Betaproteobacteria</taxon>
        <taxon>Burkholderiales</taxon>
        <taxon>Aquabacterium</taxon>
    </lineage>
</organism>
<dbReference type="Gene3D" id="2.30.110.20">
    <property type="entry name" value="Hcp1-like"/>
    <property type="match status" value="1"/>
</dbReference>
<dbReference type="PANTHER" id="PTHR36152:SF5">
    <property type="entry name" value="PROTEIN HCP1"/>
    <property type="match status" value="1"/>
</dbReference>
<dbReference type="InterPro" id="IPR036624">
    <property type="entry name" value="Hcp1-lik_sf"/>
</dbReference>
<keyword evidence="2" id="KW-1185">Reference proteome</keyword>
<dbReference type="PANTHER" id="PTHR36152">
    <property type="entry name" value="CYTOPLASMIC PROTEIN-RELATED"/>
    <property type="match status" value="1"/>
</dbReference>
<dbReference type="OrthoDB" id="5066999at2"/>
<dbReference type="Proteomes" id="UP000269265">
    <property type="component" value="Unassembled WGS sequence"/>
</dbReference>
<evidence type="ECO:0000313" key="1">
    <source>
        <dbReference type="EMBL" id="RRS06134.1"/>
    </source>
</evidence>
<dbReference type="InterPro" id="IPR008514">
    <property type="entry name" value="T6SS_Hcp"/>
</dbReference>
<reference evidence="1 2" key="1">
    <citation type="submission" date="2018-12" db="EMBL/GenBank/DDBJ databases">
        <title>The whole draft genome of Aquabacterium sp. SJQ9.</title>
        <authorList>
            <person name="Sun L."/>
            <person name="Gao X."/>
            <person name="Chen W."/>
            <person name="Huang K."/>
        </authorList>
    </citation>
    <scope>NUCLEOTIDE SEQUENCE [LARGE SCALE GENOMIC DNA]</scope>
    <source>
        <strain evidence="1 2">SJQ9</strain>
    </source>
</reference>
<dbReference type="AlphaFoldDB" id="A0A426VGW6"/>
<dbReference type="Pfam" id="PF05638">
    <property type="entry name" value="T6SS_HCP"/>
    <property type="match status" value="1"/>
</dbReference>